<evidence type="ECO:0000256" key="5">
    <source>
        <dbReference type="ARBA" id="ARBA00023163"/>
    </source>
</evidence>
<evidence type="ECO:0000259" key="8">
    <source>
        <dbReference type="PROSITE" id="PS51755"/>
    </source>
</evidence>
<feature type="region of interest" description="Disordered" evidence="7">
    <location>
        <begin position="91"/>
        <end position="111"/>
    </location>
</feature>
<dbReference type="InterPro" id="IPR005158">
    <property type="entry name" value="BTAD"/>
</dbReference>
<dbReference type="GeneID" id="91469446"/>
<evidence type="ECO:0000256" key="6">
    <source>
        <dbReference type="PROSITE-ProRule" id="PRU01091"/>
    </source>
</evidence>
<keyword evidence="3" id="KW-0805">Transcription regulation</keyword>
<dbReference type="InterPro" id="IPR016032">
    <property type="entry name" value="Sig_transdc_resp-reg_C-effctor"/>
</dbReference>
<accession>A0ABQ3RVG6</accession>
<dbReference type="Gene3D" id="3.40.50.300">
    <property type="entry name" value="P-loop containing nucleotide triphosphate hydrolases"/>
    <property type="match status" value="1"/>
</dbReference>
<dbReference type="Gene3D" id="1.10.10.10">
    <property type="entry name" value="Winged helix-like DNA-binding domain superfamily/Winged helix DNA-binding domain"/>
    <property type="match status" value="1"/>
</dbReference>
<sequence>MPSDARAASPAARPRQGMRFELLGPVRLWRDGHELDPGFPQQRALLALLLIHAGRPVPTAEILDVLWAQRPPVSAPNVVRRYVAALRRLLEPGSPPRTPGPRLPRRTGGHLLEADPDEVDLLRFRERTREGKRAAATGRAGTAARQFVLALGEWRGPVAMGVPASVRDHAQFAAVQRELLETARLAADAALLCGRAEQVLPVLRRAAVHDPLDEPLHARLVLTLAASGLQAEALRAYDDVRLRLGRELGLAPGPELAAAHARVLRQQAGRRSAHAPLPTPPTPSNPPPATRPPANAAPPPTPPALTPAVRPAWLPSDPAVFVGREAESRRLDGAAGAGVVVVAGAPGVGKSALALRWAHRTAGRFPDGRLFVALHGSDPARPAVRPADALRAMLAALGEDGPRLPDGLDALTGRYRTLLARRRVLVVLDDAAGTAQLRPLLPAGPGCLALVTGRQALPGLLASGARQLRLGPPSAEEALALLAARVGAGRAAAEPGAADEIVARCGRSPLALTLVAERLAGRPDVPLASEAAVLRDTHGTLDALDAVREAFLGSYRLLPPEQARLFRMLPRLGDDGITASRASALTGLPVRRARLLLGALADAHLLTEAAPGRYTLHVLLRVFAAERAAAEGGLPGT</sequence>
<evidence type="ECO:0000256" key="1">
    <source>
        <dbReference type="ARBA" id="ARBA00005820"/>
    </source>
</evidence>
<dbReference type="Gene3D" id="1.25.40.10">
    <property type="entry name" value="Tetratricopeptide repeat domain"/>
    <property type="match status" value="1"/>
</dbReference>
<feature type="region of interest" description="Disordered" evidence="7">
    <location>
        <begin position="262"/>
        <end position="310"/>
    </location>
</feature>
<comment type="similarity">
    <text evidence="1">Belongs to the AfsR/DnrI/RedD regulatory family.</text>
</comment>
<organism evidence="9 10">
    <name type="scientific">Streptomyces asoensis</name>
    <dbReference type="NCBI Taxonomy" id="249586"/>
    <lineage>
        <taxon>Bacteria</taxon>
        <taxon>Bacillati</taxon>
        <taxon>Actinomycetota</taxon>
        <taxon>Actinomycetes</taxon>
        <taxon>Kitasatosporales</taxon>
        <taxon>Streptomycetaceae</taxon>
        <taxon>Streptomyces</taxon>
    </lineage>
</organism>
<name>A0ABQ3RVG6_9ACTN</name>
<evidence type="ECO:0000313" key="9">
    <source>
        <dbReference type="EMBL" id="GHI59871.1"/>
    </source>
</evidence>
<dbReference type="InterPro" id="IPR001867">
    <property type="entry name" value="OmpR/PhoB-type_DNA-bd"/>
</dbReference>
<dbReference type="PRINTS" id="PR00364">
    <property type="entry name" value="DISEASERSIST"/>
</dbReference>
<dbReference type="Pfam" id="PF00486">
    <property type="entry name" value="Trans_reg_C"/>
    <property type="match status" value="1"/>
</dbReference>
<evidence type="ECO:0000256" key="7">
    <source>
        <dbReference type="SAM" id="MobiDB-lite"/>
    </source>
</evidence>
<dbReference type="SUPFAM" id="SSF46894">
    <property type="entry name" value="C-terminal effector domain of the bipartite response regulators"/>
    <property type="match status" value="1"/>
</dbReference>
<reference evidence="10" key="1">
    <citation type="submission" date="2023-07" db="EMBL/GenBank/DDBJ databases">
        <title>Whole genome shotgun sequence of Streptomyces cacaoi subsp. asoensis NBRC 13813.</title>
        <authorList>
            <person name="Komaki H."/>
            <person name="Tamura T."/>
        </authorList>
    </citation>
    <scope>NUCLEOTIDE SEQUENCE [LARGE SCALE GENOMIC DNA]</scope>
    <source>
        <strain evidence="10">NBRC 13813</strain>
    </source>
</reference>
<gene>
    <name evidence="9" type="ORF">Saso_15210</name>
</gene>
<feature type="DNA-binding region" description="OmpR/PhoB-type" evidence="6">
    <location>
        <begin position="10"/>
        <end position="114"/>
    </location>
</feature>
<feature type="compositionally biased region" description="Pro residues" evidence="7">
    <location>
        <begin position="93"/>
        <end position="102"/>
    </location>
</feature>
<dbReference type="InterPro" id="IPR036388">
    <property type="entry name" value="WH-like_DNA-bd_sf"/>
</dbReference>
<keyword evidence="2" id="KW-0902">Two-component regulatory system</keyword>
<keyword evidence="5" id="KW-0804">Transcription</keyword>
<protein>
    <recommendedName>
        <fullName evidence="8">OmpR/PhoB-type domain-containing protein</fullName>
    </recommendedName>
</protein>
<dbReference type="SUPFAM" id="SSF48452">
    <property type="entry name" value="TPR-like"/>
    <property type="match status" value="1"/>
</dbReference>
<evidence type="ECO:0000256" key="4">
    <source>
        <dbReference type="ARBA" id="ARBA00023125"/>
    </source>
</evidence>
<feature type="compositionally biased region" description="Pro residues" evidence="7">
    <location>
        <begin position="277"/>
        <end position="305"/>
    </location>
</feature>
<evidence type="ECO:0000313" key="10">
    <source>
        <dbReference type="Proteomes" id="UP000649259"/>
    </source>
</evidence>
<dbReference type="CDD" id="cd15831">
    <property type="entry name" value="BTAD"/>
    <property type="match status" value="1"/>
</dbReference>
<dbReference type="InterPro" id="IPR027417">
    <property type="entry name" value="P-loop_NTPase"/>
</dbReference>
<dbReference type="PANTHER" id="PTHR35807:SF1">
    <property type="entry name" value="TRANSCRIPTIONAL REGULATOR REDD"/>
    <property type="match status" value="1"/>
</dbReference>
<keyword evidence="10" id="KW-1185">Reference proteome</keyword>
<dbReference type="EMBL" id="BNEB01000002">
    <property type="protein sequence ID" value="GHI59871.1"/>
    <property type="molecule type" value="Genomic_DNA"/>
</dbReference>
<dbReference type="Pfam" id="PF03704">
    <property type="entry name" value="BTAD"/>
    <property type="match status" value="1"/>
</dbReference>
<dbReference type="Proteomes" id="UP000649259">
    <property type="component" value="Unassembled WGS sequence"/>
</dbReference>
<keyword evidence="4 6" id="KW-0238">DNA-binding</keyword>
<dbReference type="InterPro" id="IPR011990">
    <property type="entry name" value="TPR-like_helical_dom_sf"/>
</dbReference>
<evidence type="ECO:0000256" key="3">
    <source>
        <dbReference type="ARBA" id="ARBA00023015"/>
    </source>
</evidence>
<dbReference type="SUPFAM" id="SSF52540">
    <property type="entry name" value="P-loop containing nucleoside triphosphate hydrolases"/>
    <property type="match status" value="1"/>
</dbReference>
<dbReference type="PROSITE" id="PS51755">
    <property type="entry name" value="OMPR_PHOB"/>
    <property type="match status" value="1"/>
</dbReference>
<dbReference type="SMART" id="SM00862">
    <property type="entry name" value="Trans_reg_C"/>
    <property type="match status" value="1"/>
</dbReference>
<dbReference type="InterPro" id="IPR051677">
    <property type="entry name" value="AfsR-DnrI-RedD_regulator"/>
</dbReference>
<dbReference type="RefSeq" id="WP_229901605.1">
    <property type="nucleotide sequence ID" value="NZ_BMSI01000024.1"/>
</dbReference>
<proteinExistence type="inferred from homology"/>
<feature type="domain" description="OmpR/PhoB-type" evidence="8">
    <location>
        <begin position="10"/>
        <end position="114"/>
    </location>
</feature>
<dbReference type="SMART" id="SM01043">
    <property type="entry name" value="BTAD"/>
    <property type="match status" value="1"/>
</dbReference>
<dbReference type="PANTHER" id="PTHR35807">
    <property type="entry name" value="TRANSCRIPTIONAL REGULATOR REDD-RELATED"/>
    <property type="match status" value="1"/>
</dbReference>
<evidence type="ECO:0000256" key="2">
    <source>
        <dbReference type="ARBA" id="ARBA00023012"/>
    </source>
</evidence>
<comment type="caution">
    <text evidence="9">The sequence shown here is derived from an EMBL/GenBank/DDBJ whole genome shotgun (WGS) entry which is preliminary data.</text>
</comment>